<dbReference type="EMBL" id="JPWH01000024">
    <property type="protein sequence ID" value="RCK43677.1"/>
    <property type="molecule type" value="Genomic_DNA"/>
</dbReference>
<protein>
    <submittedName>
        <fullName evidence="2">Uncharacterized protein</fullName>
    </submittedName>
</protein>
<sequence>MEWGQAKIEFLALRDEIQTALANGKTAKRIHADLKSQNRITMSQRSFYDWLRRERLAATTSVAKLPVPTKLTGHFSPSKPPAPSSTAVAVQTGRDPIEGFFAMEKRNFDDAWDGELAALPSPLDNQEDEQ</sequence>
<gene>
    <name evidence="2" type="ORF">TH25_21255</name>
</gene>
<dbReference type="RefSeq" id="WP_114090139.1">
    <property type="nucleotide sequence ID" value="NZ_JPWH01000024.1"/>
</dbReference>
<name>A0A367WQK7_9PROT</name>
<dbReference type="AlphaFoldDB" id="A0A367WQK7"/>
<dbReference type="Proteomes" id="UP000252517">
    <property type="component" value="Unassembled WGS sequence"/>
</dbReference>
<evidence type="ECO:0000313" key="2">
    <source>
        <dbReference type="EMBL" id="RCK43677.1"/>
    </source>
</evidence>
<accession>A0A367WQK7</accession>
<comment type="caution">
    <text evidence="2">The sequence shown here is derived from an EMBL/GenBank/DDBJ whole genome shotgun (WGS) entry which is preliminary data.</text>
</comment>
<dbReference type="InterPro" id="IPR035225">
    <property type="entry name" value="DUF5338"/>
</dbReference>
<organism evidence="2 3">
    <name type="scientific">Thalassospira profundimaris</name>
    <dbReference type="NCBI Taxonomy" id="502049"/>
    <lineage>
        <taxon>Bacteria</taxon>
        <taxon>Pseudomonadati</taxon>
        <taxon>Pseudomonadota</taxon>
        <taxon>Alphaproteobacteria</taxon>
        <taxon>Rhodospirillales</taxon>
        <taxon>Thalassospiraceae</taxon>
        <taxon>Thalassospira</taxon>
    </lineage>
</organism>
<evidence type="ECO:0000256" key="1">
    <source>
        <dbReference type="SAM" id="MobiDB-lite"/>
    </source>
</evidence>
<evidence type="ECO:0000313" key="3">
    <source>
        <dbReference type="Proteomes" id="UP000252517"/>
    </source>
</evidence>
<reference evidence="2 3" key="1">
    <citation type="submission" date="2014-07" db="EMBL/GenBank/DDBJ databases">
        <title>Draft genome sequence of Thalassospira profundimaris S25-3-2.</title>
        <authorList>
            <person name="Lai Q."/>
            <person name="Shao Z."/>
        </authorList>
    </citation>
    <scope>NUCLEOTIDE SEQUENCE [LARGE SCALE GENOMIC DNA]</scope>
    <source>
        <strain evidence="2 3">S25-3-2</strain>
    </source>
</reference>
<proteinExistence type="predicted"/>
<dbReference type="Pfam" id="PF17273">
    <property type="entry name" value="DUF5338"/>
    <property type="match status" value="1"/>
</dbReference>
<feature type="region of interest" description="Disordered" evidence="1">
    <location>
        <begin position="68"/>
        <end position="89"/>
    </location>
</feature>
<dbReference type="OrthoDB" id="7361179at2"/>